<feature type="non-terminal residue" evidence="1">
    <location>
        <position position="1"/>
    </location>
</feature>
<reference evidence="1" key="1">
    <citation type="submission" date="2022-07" db="EMBL/GenBank/DDBJ databases">
        <title>Pseudomonas agronomica sp. nov.: a novel bacterium with biotechnological application in the synthesis of biofertilizers from valorized agricultural residues.</title>
        <authorList>
            <person name="Robas M."/>
            <person name="Fernandez V.M."/>
            <person name="Luna L."/>
            <person name="Provanza A."/>
            <person name="Jimenez P.A."/>
        </authorList>
    </citation>
    <scope>NUCLEOTIDE SEQUENCE</scope>
    <source>
        <strain evidence="1">SAICEU22T</strain>
    </source>
</reference>
<dbReference type="RefSeq" id="WP_264429373.1">
    <property type="nucleotide sequence ID" value="NZ_JAOSHO010000257.1"/>
</dbReference>
<protein>
    <submittedName>
        <fullName evidence="1">Uncharacterized protein</fullName>
    </submittedName>
</protein>
<sequence length="26" mass="2792">AAAQAKEGLPVTADKNWVIVKPEDIQ</sequence>
<name>A0ABT3FAY7_9PSED</name>
<dbReference type="EMBL" id="JAOSHO010000257">
    <property type="protein sequence ID" value="MCW1246207.1"/>
    <property type="molecule type" value="Genomic_DNA"/>
</dbReference>
<organism evidence="1 2">
    <name type="scientific">Pseudomonas agronomica</name>
    <dbReference type="NCBI Taxonomy" id="2979328"/>
    <lineage>
        <taxon>Bacteria</taxon>
        <taxon>Pseudomonadati</taxon>
        <taxon>Pseudomonadota</taxon>
        <taxon>Gammaproteobacteria</taxon>
        <taxon>Pseudomonadales</taxon>
        <taxon>Pseudomonadaceae</taxon>
        <taxon>Pseudomonas</taxon>
    </lineage>
</organism>
<dbReference type="Proteomes" id="UP001061999">
    <property type="component" value="Unassembled WGS sequence"/>
</dbReference>
<comment type="caution">
    <text evidence="1">The sequence shown here is derived from an EMBL/GenBank/DDBJ whole genome shotgun (WGS) entry which is preliminary data.</text>
</comment>
<keyword evidence="2" id="KW-1185">Reference proteome</keyword>
<gene>
    <name evidence="1" type="ORF">OC610_17465</name>
</gene>
<evidence type="ECO:0000313" key="2">
    <source>
        <dbReference type="Proteomes" id="UP001061999"/>
    </source>
</evidence>
<proteinExistence type="predicted"/>
<accession>A0ABT3FAY7</accession>
<evidence type="ECO:0000313" key="1">
    <source>
        <dbReference type="EMBL" id="MCW1246207.1"/>
    </source>
</evidence>